<dbReference type="PANTHER" id="PTHR10977:SF3">
    <property type="entry name" value="DIPHOSPHOMEVALONATE DECARBOXYLASE"/>
    <property type="match status" value="1"/>
</dbReference>
<dbReference type="GO" id="GO:0004163">
    <property type="term" value="F:diphosphomevalonate decarboxylase activity"/>
    <property type="evidence" value="ECO:0007669"/>
    <property type="project" value="UniProtKB-EC"/>
</dbReference>
<dbReference type="InterPro" id="IPR053859">
    <property type="entry name" value="MVD-like_N"/>
</dbReference>
<evidence type="ECO:0000256" key="1">
    <source>
        <dbReference type="ARBA" id="ARBA00008831"/>
    </source>
</evidence>
<evidence type="ECO:0000313" key="10">
    <source>
        <dbReference type="EMBL" id="SDG09714.1"/>
    </source>
</evidence>
<keyword evidence="7" id="KW-0456">Lyase</keyword>
<evidence type="ECO:0000256" key="3">
    <source>
        <dbReference type="ARBA" id="ARBA00022516"/>
    </source>
</evidence>
<evidence type="ECO:0000256" key="6">
    <source>
        <dbReference type="ARBA" id="ARBA00023098"/>
    </source>
</evidence>
<gene>
    <name evidence="10" type="ORF">SAMN05421791_10329</name>
</gene>
<dbReference type="Pfam" id="PF22700">
    <property type="entry name" value="MVD-like_N"/>
    <property type="match status" value="1"/>
</dbReference>
<evidence type="ECO:0000256" key="5">
    <source>
        <dbReference type="ARBA" id="ARBA00022840"/>
    </source>
</evidence>
<keyword evidence="4" id="KW-0547">Nucleotide-binding</keyword>
<dbReference type="InterPro" id="IPR036554">
    <property type="entry name" value="GHMP_kinase_C_sf"/>
</dbReference>
<dbReference type="SUPFAM" id="SSF55060">
    <property type="entry name" value="GHMP Kinase, C-terminal domain"/>
    <property type="match status" value="1"/>
</dbReference>
<name>A0A1G7RGE8_9LACT</name>
<reference evidence="10 11" key="1">
    <citation type="submission" date="2016-10" db="EMBL/GenBank/DDBJ databases">
        <authorList>
            <person name="de Groot N.N."/>
        </authorList>
    </citation>
    <scope>NUCLEOTIDE SEQUENCE [LARGE SCALE GENOMIC DNA]</scope>
    <source>
        <strain evidence="10 11">ATCC BAA-466</strain>
    </source>
</reference>
<feature type="domain" description="Mvd1 C-terminal" evidence="8">
    <location>
        <begin position="181"/>
        <end position="314"/>
    </location>
</feature>
<keyword evidence="11" id="KW-1185">Reference proteome</keyword>
<proteinExistence type="inferred from homology"/>
<dbReference type="OrthoDB" id="5498344at2"/>
<dbReference type="SUPFAM" id="SSF54211">
    <property type="entry name" value="Ribosomal protein S5 domain 2-like"/>
    <property type="match status" value="1"/>
</dbReference>
<evidence type="ECO:0000259" key="9">
    <source>
        <dbReference type="Pfam" id="PF22700"/>
    </source>
</evidence>
<evidence type="ECO:0000313" key="11">
    <source>
        <dbReference type="Proteomes" id="UP000199708"/>
    </source>
</evidence>
<dbReference type="InterPro" id="IPR005935">
    <property type="entry name" value="Mev_decarb"/>
</dbReference>
<dbReference type="Gene3D" id="3.30.70.890">
    <property type="entry name" value="GHMP kinase, C-terminal domain"/>
    <property type="match status" value="1"/>
</dbReference>
<dbReference type="InterPro" id="IPR029765">
    <property type="entry name" value="Mev_diP_decarb"/>
</dbReference>
<dbReference type="NCBIfam" id="TIGR01240">
    <property type="entry name" value="mevDPdecarb"/>
    <property type="match status" value="1"/>
</dbReference>
<dbReference type="GO" id="GO:0005524">
    <property type="term" value="F:ATP binding"/>
    <property type="evidence" value="ECO:0007669"/>
    <property type="project" value="UniProtKB-KW"/>
</dbReference>
<comment type="similarity">
    <text evidence="1">Belongs to the diphosphomevalonate decarboxylase family.</text>
</comment>
<dbReference type="InterPro" id="IPR020568">
    <property type="entry name" value="Ribosomal_Su5_D2-typ_SF"/>
</dbReference>
<dbReference type="AlphaFoldDB" id="A0A1G7RGE8"/>
<dbReference type="GO" id="GO:0005829">
    <property type="term" value="C:cytosol"/>
    <property type="evidence" value="ECO:0007669"/>
    <property type="project" value="InterPro"/>
</dbReference>
<evidence type="ECO:0000256" key="4">
    <source>
        <dbReference type="ARBA" id="ARBA00022741"/>
    </source>
</evidence>
<dbReference type="EC" id="4.1.1.33" evidence="2"/>
<protein>
    <recommendedName>
        <fullName evidence="2">diphosphomevalonate decarboxylase</fullName>
        <ecNumber evidence="2">4.1.1.33</ecNumber>
    </recommendedName>
</protein>
<keyword evidence="3" id="KW-0444">Lipid biosynthesis</keyword>
<dbReference type="Proteomes" id="UP000199708">
    <property type="component" value="Unassembled WGS sequence"/>
</dbReference>
<dbReference type="Gene3D" id="3.30.230.10">
    <property type="match status" value="1"/>
</dbReference>
<dbReference type="GO" id="GO:0019287">
    <property type="term" value="P:isopentenyl diphosphate biosynthetic process, mevalonate pathway"/>
    <property type="evidence" value="ECO:0007669"/>
    <property type="project" value="InterPro"/>
</dbReference>
<dbReference type="STRING" id="120956.SAMN05421791_10329"/>
<dbReference type="InterPro" id="IPR014721">
    <property type="entry name" value="Ribsml_uS5_D2-typ_fold_subgr"/>
</dbReference>
<dbReference type="RefSeq" id="WP_090289445.1">
    <property type="nucleotide sequence ID" value="NZ_FNCK01000003.1"/>
</dbReference>
<keyword evidence="5" id="KW-0067">ATP-binding</keyword>
<keyword evidence="6" id="KW-0443">Lipid metabolism</keyword>
<dbReference type="PANTHER" id="PTHR10977">
    <property type="entry name" value="DIPHOSPHOMEVALONATE DECARBOXYLASE"/>
    <property type="match status" value="1"/>
</dbReference>
<evidence type="ECO:0000256" key="7">
    <source>
        <dbReference type="ARBA" id="ARBA00023239"/>
    </source>
</evidence>
<accession>A0A1G7RGE8</accession>
<dbReference type="FunFam" id="3.30.230.10:FF:000072">
    <property type="entry name" value="Diphosphomevalonate decarboxylase"/>
    <property type="match status" value="1"/>
</dbReference>
<evidence type="ECO:0000256" key="2">
    <source>
        <dbReference type="ARBA" id="ARBA00012296"/>
    </source>
</evidence>
<dbReference type="Pfam" id="PF18376">
    <property type="entry name" value="MDD_C"/>
    <property type="match status" value="1"/>
</dbReference>
<sequence>MSKDYIATYQAHTNIALIKYWGKRNQDLMLPVTSSLSLTLEAFYSQTQVHFAKDYASDQFILNDQPQSKNEVQKISNFLDRFRQLKATDLKAKVTSYNHVPTAAGLASSASAFAALACACNGALELNLPQKELSIMARFGSGSASRSLFGGFVEWEKGQGDDSQSSFAHPFDEADWDIAMIALIVNQAAKPFSSRQAMQHTIESSPFYALWAEEVASDLKHIKRAIKARDIHQIGQIAEHNAMKMHATMLAANPSFTYFQAESLQAMEAVRQLRKAGLTAYFTMDAGPNVKIICPYSEVPAIQAHLSKAFDPQNIIVSRPGPQPFPIPTFKN</sequence>
<evidence type="ECO:0000259" key="8">
    <source>
        <dbReference type="Pfam" id="PF18376"/>
    </source>
</evidence>
<organism evidence="10 11">
    <name type="scientific">Facklamia miroungae</name>
    <dbReference type="NCBI Taxonomy" id="120956"/>
    <lineage>
        <taxon>Bacteria</taxon>
        <taxon>Bacillati</taxon>
        <taxon>Bacillota</taxon>
        <taxon>Bacilli</taxon>
        <taxon>Lactobacillales</taxon>
        <taxon>Aerococcaceae</taxon>
        <taxon>Facklamia</taxon>
    </lineage>
</organism>
<dbReference type="PIRSF" id="PIRSF015950">
    <property type="entry name" value="Mev_P_decrbx"/>
    <property type="match status" value="1"/>
</dbReference>
<dbReference type="EMBL" id="FNCK01000003">
    <property type="protein sequence ID" value="SDG09714.1"/>
    <property type="molecule type" value="Genomic_DNA"/>
</dbReference>
<dbReference type="InterPro" id="IPR041431">
    <property type="entry name" value="Mvd1_C"/>
</dbReference>
<feature type="domain" description="Diphosphomevalonate decarboxylase-like N-terminal" evidence="9">
    <location>
        <begin position="11"/>
        <end position="166"/>
    </location>
</feature>